<name>A0AAN6UKZ0_9PEZI</name>
<organism evidence="2 3">
    <name type="scientific">Trichocladium antarcticum</name>
    <dbReference type="NCBI Taxonomy" id="1450529"/>
    <lineage>
        <taxon>Eukaryota</taxon>
        <taxon>Fungi</taxon>
        <taxon>Dikarya</taxon>
        <taxon>Ascomycota</taxon>
        <taxon>Pezizomycotina</taxon>
        <taxon>Sordariomycetes</taxon>
        <taxon>Sordariomycetidae</taxon>
        <taxon>Sordariales</taxon>
        <taxon>Chaetomiaceae</taxon>
        <taxon>Trichocladium</taxon>
    </lineage>
</organism>
<dbReference type="Proteomes" id="UP001304895">
    <property type="component" value="Unassembled WGS sequence"/>
</dbReference>
<feature type="transmembrane region" description="Helical" evidence="1">
    <location>
        <begin position="96"/>
        <end position="114"/>
    </location>
</feature>
<gene>
    <name evidence="2" type="ORF">BT67DRAFT_283227</name>
</gene>
<reference evidence="2" key="2">
    <citation type="submission" date="2023-05" db="EMBL/GenBank/DDBJ databases">
        <authorList>
            <consortium name="Lawrence Berkeley National Laboratory"/>
            <person name="Steindorff A."/>
            <person name="Hensen N."/>
            <person name="Bonometti L."/>
            <person name="Westerberg I."/>
            <person name="Brannstrom I.O."/>
            <person name="Guillou S."/>
            <person name="Cros-Aarteil S."/>
            <person name="Calhoun S."/>
            <person name="Haridas S."/>
            <person name="Kuo A."/>
            <person name="Mondo S."/>
            <person name="Pangilinan J."/>
            <person name="Riley R."/>
            <person name="Labutti K."/>
            <person name="Andreopoulos B."/>
            <person name="Lipzen A."/>
            <person name="Chen C."/>
            <person name="Yanf M."/>
            <person name="Daum C."/>
            <person name="Ng V."/>
            <person name="Clum A."/>
            <person name="Ohm R."/>
            <person name="Martin F."/>
            <person name="Silar P."/>
            <person name="Natvig D."/>
            <person name="Lalanne C."/>
            <person name="Gautier V."/>
            <person name="Ament-Velasquez S.L."/>
            <person name="Kruys A."/>
            <person name="Hutchinson M.I."/>
            <person name="Powell A.J."/>
            <person name="Barry K."/>
            <person name="Miller A.N."/>
            <person name="Grigoriev I.V."/>
            <person name="Debuchy R."/>
            <person name="Gladieux P."/>
            <person name="Thoren M.H."/>
            <person name="Johannesson H."/>
        </authorList>
    </citation>
    <scope>NUCLEOTIDE SEQUENCE</scope>
    <source>
        <strain evidence="2">CBS 123565</strain>
    </source>
</reference>
<sequence>MSFAQTSGVPSLGTLCDWWSRDGPRFPFSPAVRDAVWLGQDARRKTKKGDCTAVRVYWILVGLLFLTHSFLGSVVSSLYTYHRRRMGEEARGERESARFLFVITVVLVGGFPPTQDMRITTCMPNEKRFSMKKLFKQTRTCGLWGC</sequence>
<keyword evidence="1" id="KW-0472">Membrane</keyword>
<keyword evidence="1" id="KW-0812">Transmembrane</keyword>
<evidence type="ECO:0000256" key="1">
    <source>
        <dbReference type="SAM" id="Phobius"/>
    </source>
</evidence>
<keyword evidence="3" id="KW-1185">Reference proteome</keyword>
<proteinExistence type="predicted"/>
<dbReference type="EMBL" id="MU853407">
    <property type="protein sequence ID" value="KAK4134848.1"/>
    <property type="molecule type" value="Genomic_DNA"/>
</dbReference>
<accession>A0AAN6UKZ0</accession>
<dbReference type="AlphaFoldDB" id="A0AAN6UKZ0"/>
<reference evidence="2" key="1">
    <citation type="journal article" date="2023" name="Mol. Phylogenet. Evol.">
        <title>Genome-scale phylogeny and comparative genomics of the fungal order Sordariales.</title>
        <authorList>
            <person name="Hensen N."/>
            <person name="Bonometti L."/>
            <person name="Westerberg I."/>
            <person name="Brannstrom I.O."/>
            <person name="Guillou S."/>
            <person name="Cros-Aarteil S."/>
            <person name="Calhoun S."/>
            <person name="Haridas S."/>
            <person name="Kuo A."/>
            <person name="Mondo S."/>
            <person name="Pangilinan J."/>
            <person name="Riley R."/>
            <person name="LaButti K."/>
            <person name="Andreopoulos B."/>
            <person name="Lipzen A."/>
            <person name="Chen C."/>
            <person name="Yan M."/>
            <person name="Daum C."/>
            <person name="Ng V."/>
            <person name="Clum A."/>
            <person name="Steindorff A."/>
            <person name="Ohm R.A."/>
            <person name="Martin F."/>
            <person name="Silar P."/>
            <person name="Natvig D.O."/>
            <person name="Lalanne C."/>
            <person name="Gautier V."/>
            <person name="Ament-Velasquez S.L."/>
            <person name="Kruys A."/>
            <person name="Hutchinson M.I."/>
            <person name="Powell A.J."/>
            <person name="Barry K."/>
            <person name="Miller A.N."/>
            <person name="Grigoriev I.V."/>
            <person name="Debuchy R."/>
            <person name="Gladieux P."/>
            <person name="Hiltunen Thoren M."/>
            <person name="Johannesson H."/>
        </authorList>
    </citation>
    <scope>NUCLEOTIDE SEQUENCE</scope>
    <source>
        <strain evidence="2">CBS 123565</strain>
    </source>
</reference>
<evidence type="ECO:0000313" key="2">
    <source>
        <dbReference type="EMBL" id="KAK4134848.1"/>
    </source>
</evidence>
<feature type="transmembrane region" description="Helical" evidence="1">
    <location>
        <begin position="56"/>
        <end position="75"/>
    </location>
</feature>
<evidence type="ECO:0000313" key="3">
    <source>
        <dbReference type="Proteomes" id="UP001304895"/>
    </source>
</evidence>
<comment type="caution">
    <text evidence="2">The sequence shown here is derived from an EMBL/GenBank/DDBJ whole genome shotgun (WGS) entry which is preliminary data.</text>
</comment>
<protein>
    <submittedName>
        <fullName evidence="2">Uncharacterized protein</fullName>
    </submittedName>
</protein>
<keyword evidence="1" id="KW-1133">Transmembrane helix</keyword>